<evidence type="ECO:0000313" key="5">
    <source>
        <dbReference type="Proteomes" id="UP000828390"/>
    </source>
</evidence>
<dbReference type="GO" id="GO:0005524">
    <property type="term" value="F:ATP binding"/>
    <property type="evidence" value="ECO:0007669"/>
    <property type="project" value="UniProtKB-KW"/>
</dbReference>
<keyword evidence="3" id="KW-0067">ATP-binding</keyword>
<evidence type="ECO:0000256" key="2">
    <source>
        <dbReference type="ARBA" id="ARBA00022741"/>
    </source>
</evidence>
<dbReference type="Gene3D" id="3.30.420.40">
    <property type="match status" value="1"/>
</dbReference>
<dbReference type="PANTHER" id="PTHR14187">
    <property type="entry name" value="ALPHA KINASE/ELONGATION FACTOR 2 KINASE"/>
    <property type="match status" value="1"/>
</dbReference>
<keyword evidence="5" id="KW-1185">Reference proteome</keyword>
<organism evidence="4 5">
    <name type="scientific">Dreissena polymorpha</name>
    <name type="common">Zebra mussel</name>
    <name type="synonym">Mytilus polymorpha</name>
    <dbReference type="NCBI Taxonomy" id="45954"/>
    <lineage>
        <taxon>Eukaryota</taxon>
        <taxon>Metazoa</taxon>
        <taxon>Spiralia</taxon>
        <taxon>Lophotrochozoa</taxon>
        <taxon>Mollusca</taxon>
        <taxon>Bivalvia</taxon>
        <taxon>Autobranchia</taxon>
        <taxon>Heteroconchia</taxon>
        <taxon>Euheterodonta</taxon>
        <taxon>Imparidentia</taxon>
        <taxon>Neoheterodontei</taxon>
        <taxon>Myida</taxon>
        <taxon>Dreissenoidea</taxon>
        <taxon>Dreissenidae</taxon>
        <taxon>Dreissena</taxon>
    </lineage>
</organism>
<dbReference type="EMBL" id="JAIWYP010000012">
    <property type="protein sequence ID" value="KAH3729983.1"/>
    <property type="molecule type" value="Genomic_DNA"/>
</dbReference>
<dbReference type="AlphaFoldDB" id="A0A9D4CTF0"/>
<evidence type="ECO:0000256" key="3">
    <source>
        <dbReference type="ARBA" id="ARBA00022840"/>
    </source>
</evidence>
<proteinExistence type="inferred from homology"/>
<dbReference type="Pfam" id="PF00012">
    <property type="entry name" value="HSP70"/>
    <property type="match status" value="1"/>
</dbReference>
<reference evidence="4" key="1">
    <citation type="journal article" date="2019" name="bioRxiv">
        <title>The Genome of the Zebra Mussel, Dreissena polymorpha: A Resource for Invasive Species Research.</title>
        <authorList>
            <person name="McCartney M.A."/>
            <person name="Auch B."/>
            <person name="Kono T."/>
            <person name="Mallez S."/>
            <person name="Zhang Y."/>
            <person name="Obille A."/>
            <person name="Becker A."/>
            <person name="Abrahante J.E."/>
            <person name="Garbe J."/>
            <person name="Badalamenti J.P."/>
            <person name="Herman A."/>
            <person name="Mangelson H."/>
            <person name="Liachko I."/>
            <person name="Sullivan S."/>
            <person name="Sone E.D."/>
            <person name="Koren S."/>
            <person name="Silverstein K.A.T."/>
            <person name="Beckman K.B."/>
            <person name="Gohl D.M."/>
        </authorList>
    </citation>
    <scope>NUCLEOTIDE SEQUENCE</scope>
    <source>
        <strain evidence="4">Duluth1</strain>
        <tissue evidence="4">Whole animal</tissue>
    </source>
</reference>
<name>A0A9D4CTF0_DREPO</name>
<dbReference type="OrthoDB" id="6127299at2759"/>
<dbReference type="InterPro" id="IPR013126">
    <property type="entry name" value="Hsp_70_fam"/>
</dbReference>
<dbReference type="InterPro" id="IPR043129">
    <property type="entry name" value="ATPase_NBD"/>
</dbReference>
<keyword evidence="2" id="KW-0547">Nucleotide-binding</keyword>
<evidence type="ECO:0000313" key="4">
    <source>
        <dbReference type="EMBL" id="KAH3729983.1"/>
    </source>
</evidence>
<gene>
    <name evidence="4" type="ORF">DPMN_055961</name>
</gene>
<dbReference type="CDD" id="cd10229">
    <property type="entry name" value="ASKHA_NBD_HSP70_HSPA12"/>
    <property type="match status" value="1"/>
</dbReference>
<evidence type="ECO:0000256" key="1">
    <source>
        <dbReference type="ARBA" id="ARBA00007381"/>
    </source>
</evidence>
<sequence length="595" mass="66888">MAGARAHAHGSIKSKSKKLVVAAIDFGTTFSGYAWASKHDFETDPPKIHAFSNWVGGGNLISCKTPTVLLLNEKQQFEAFGFEAEDKYSELAAEEDHKKYFYFRRFKMRLYQQKNLKRDTVIEDEQNKKMNAIKVFSICIKFLVDHCWTFIRRRSSEIKESDIEWVLTVPAIWSDSSKQFMREAAKAAGLRMDALTIALEPEAASLFCMHLPIENLVVSGAKQTDVQHISPFSVGQRYMVVDIGGGTVDITVHEVVAKRKLKELNHASGDAWGGTRVYAAFEEFLHKIVGKDVFEQFQSTYVEDWVGLQRQFDLKKRSIEPGKDGKETLQVPVSLSEAYMAIKNADMQTAIEKGPYAGKITYTAGKIRVPRDIMRGWFEESCENTVKHVKDLFKQVSCKATSNILIVGGFSESIMLQRVLTDAFPDKRIVVPEEAGLAVLKGAVLYGHDPITITSRVAKCSYGIRVYRDFVQGTHPNDKKEKFGDRVKCKDVFAKHVTKGQELVVGEPQSKQRYTPLEADQLSLVFDVYISLDPDPKFVTNEGCSHIGKLEVEVPDSGRDRGVWVNMIFGGNEVAVEATEEKTGKKSKATFDFLQ</sequence>
<evidence type="ECO:0008006" key="6">
    <source>
        <dbReference type="Google" id="ProtNLM"/>
    </source>
</evidence>
<reference evidence="4" key="2">
    <citation type="submission" date="2020-11" db="EMBL/GenBank/DDBJ databases">
        <authorList>
            <person name="McCartney M.A."/>
            <person name="Auch B."/>
            <person name="Kono T."/>
            <person name="Mallez S."/>
            <person name="Becker A."/>
            <person name="Gohl D.M."/>
            <person name="Silverstein K.A.T."/>
            <person name="Koren S."/>
            <person name="Bechman K.B."/>
            <person name="Herman A."/>
            <person name="Abrahante J.E."/>
            <person name="Garbe J."/>
        </authorList>
    </citation>
    <scope>NUCLEOTIDE SEQUENCE</scope>
    <source>
        <strain evidence="4">Duluth1</strain>
        <tissue evidence="4">Whole animal</tissue>
    </source>
</reference>
<dbReference type="SUPFAM" id="SSF53067">
    <property type="entry name" value="Actin-like ATPase domain"/>
    <property type="match status" value="2"/>
</dbReference>
<dbReference type="GO" id="GO:0140662">
    <property type="term" value="F:ATP-dependent protein folding chaperone"/>
    <property type="evidence" value="ECO:0007669"/>
    <property type="project" value="InterPro"/>
</dbReference>
<dbReference type="PANTHER" id="PTHR14187:SF5">
    <property type="entry name" value="HEAT SHOCK 70 KDA PROTEIN 12A"/>
    <property type="match status" value="1"/>
</dbReference>
<comment type="similarity">
    <text evidence="1">Belongs to the heat shock protein 70 family.</text>
</comment>
<accession>A0A9D4CTF0</accession>
<comment type="caution">
    <text evidence="4">The sequence shown here is derived from an EMBL/GenBank/DDBJ whole genome shotgun (WGS) entry which is preliminary data.</text>
</comment>
<dbReference type="Proteomes" id="UP000828390">
    <property type="component" value="Unassembled WGS sequence"/>
</dbReference>
<protein>
    <recommendedName>
        <fullName evidence="6">Heat shock 70 kDa protein 12A</fullName>
    </recommendedName>
</protein>